<dbReference type="InterPro" id="IPR017938">
    <property type="entry name" value="Riboflavin_synthase-like_b-brl"/>
</dbReference>
<proteinExistence type="inferred from homology"/>
<sequence length="342" mass="36826">MGAIQAAHVGLHFDRLLAALEPLATVLESRFDRSADGDASVAWSDGRVTLSAAAGESRMTLRAASEAKLANLREAVGYYAQEAGVAARITWQAGRPVGLPGNMMLARIMDNRQISPSFRRLRLSGDFSHFATGAPHFRLNFGPAGADLPHCDETGTTFWPGGMAAWHRPPYTVRAMDTSCRWIDVDIVLHEGGRVTDWLSTCQVGEQVALTGPGGKAPGVADWIGYVGDETAMPVIAQALTRLSPKTRGAVRLLVPDPRDRQTLDHPDGVEIEWLTHDMGLGLSDAVMGLEVPQGCRHVFVAGERHEIDRARTHLLAQGLSKTEFQAAAYWLAPDPAVAPAA</sequence>
<dbReference type="InterPro" id="IPR039374">
    <property type="entry name" value="SIP_fam"/>
</dbReference>
<protein>
    <submittedName>
        <fullName evidence="3">Siderophore-interacting protein</fullName>
    </submittedName>
</protein>
<dbReference type="Gene3D" id="3.40.50.80">
    <property type="entry name" value="Nucleotide-binding domain of ferredoxin-NADP reductase (FNR) module"/>
    <property type="match status" value="1"/>
</dbReference>
<dbReference type="Pfam" id="PF08021">
    <property type="entry name" value="FAD_binding_9"/>
    <property type="match status" value="1"/>
</dbReference>
<dbReference type="InterPro" id="IPR007037">
    <property type="entry name" value="SIP_rossman_dom"/>
</dbReference>
<evidence type="ECO:0000313" key="3">
    <source>
        <dbReference type="EMBL" id="MCQ0971128.1"/>
    </source>
</evidence>
<name>A0ABT1MS60_9RHOB</name>
<dbReference type="InterPro" id="IPR017927">
    <property type="entry name" value="FAD-bd_FR_type"/>
</dbReference>
<dbReference type="PANTHER" id="PTHR30157:SF0">
    <property type="entry name" value="NADPH-DEPENDENT FERRIC-CHELATE REDUCTASE"/>
    <property type="match status" value="1"/>
</dbReference>
<keyword evidence="4" id="KW-1185">Reference proteome</keyword>
<dbReference type="RefSeq" id="WP_255330140.1">
    <property type="nucleotide sequence ID" value="NZ_JAKZEU010000004.1"/>
</dbReference>
<evidence type="ECO:0000256" key="1">
    <source>
        <dbReference type="ARBA" id="ARBA00035644"/>
    </source>
</evidence>
<organism evidence="3 4">
    <name type="scientific">Paracoccus albicereus</name>
    <dbReference type="NCBI Taxonomy" id="2922394"/>
    <lineage>
        <taxon>Bacteria</taxon>
        <taxon>Pseudomonadati</taxon>
        <taxon>Pseudomonadota</taxon>
        <taxon>Alphaproteobacteria</taxon>
        <taxon>Rhodobacterales</taxon>
        <taxon>Paracoccaceae</taxon>
        <taxon>Paracoccus</taxon>
    </lineage>
</organism>
<comment type="caution">
    <text evidence="3">The sequence shown here is derived from an EMBL/GenBank/DDBJ whole genome shotgun (WGS) entry which is preliminary data.</text>
</comment>
<dbReference type="SUPFAM" id="SSF63380">
    <property type="entry name" value="Riboflavin synthase domain-like"/>
    <property type="match status" value="1"/>
</dbReference>
<dbReference type="InterPro" id="IPR039261">
    <property type="entry name" value="FNR_nucleotide-bd"/>
</dbReference>
<dbReference type="Pfam" id="PF04954">
    <property type="entry name" value="SIP"/>
    <property type="match status" value="1"/>
</dbReference>
<dbReference type="Gene3D" id="2.40.30.10">
    <property type="entry name" value="Translation factors"/>
    <property type="match status" value="1"/>
</dbReference>
<evidence type="ECO:0000313" key="4">
    <source>
        <dbReference type="Proteomes" id="UP001203945"/>
    </source>
</evidence>
<dbReference type="InterPro" id="IPR013113">
    <property type="entry name" value="SIP_FAD-bd"/>
</dbReference>
<gene>
    <name evidence="3" type="ORF">MLD63_11910</name>
</gene>
<dbReference type="CDD" id="cd06193">
    <property type="entry name" value="siderophore_interacting"/>
    <property type="match status" value="1"/>
</dbReference>
<reference evidence="3 4" key="1">
    <citation type="submission" date="2022-03" db="EMBL/GenBank/DDBJ databases">
        <authorList>
            <person name="He Y."/>
        </authorList>
    </citation>
    <scope>NUCLEOTIDE SEQUENCE [LARGE SCALE GENOMIC DNA]</scope>
    <source>
        <strain evidence="3 4">TK19116</strain>
    </source>
</reference>
<dbReference type="PANTHER" id="PTHR30157">
    <property type="entry name" value="FERRIC REDUCTASE, NADPH-DEPENDENT"/>
    <property type="match status" value="1"/>
</dbReference>
<dbReference type="Proteomes" id="UP001203945">
    <property type="component" value="Unassembled WGS sequence"/>
</dbReference>
<dbReference type="PROSITE" id="PS51384">
    <property type="entry name" value="FAD_FR"/>
    <property type="match status" value="1"/>
</dbReference>
<feature type="domain" description="FAD-binding FR-type" evidence="2">
    <location>
        <begin position="101"/>
        <end position="220"/>
    </location>
</feature>
<comment type="similarity">
    <text evidence="1">Belongs to the SIP oxidoreductase family.</text>
</comment>
<dbReference type="EMBL" id="JAKZEU010000004">
    <property type="protein sequence ID" value="MCQ0971128.1"/>
    <property type="molecule type" value="Genomic_DNA"/>
</dbReference>
<accession>A0ABT1MS60</accession>
<evidence type="ECO:0000259" key="2">
    <source>
        <dbReference type="PROSITE" id="PS51384"/>
    </source>
</evidence>